<comment type="caution">
    <text evidence="1">The sequence shown here is derived from an EMBL/GenBank/DDBJ whole genome shotgun (WGS) entry which is preliminary data.</text>
</comment>
<name>A0A2P4EQX9_9GAMM</name>
<dbReference type="Pfam" id="PF06945">
    <property type="entry name" value="DUF1289"/>
    <property type="match status" value="1"/>
</dbReference>
<gene>
    <name evidence="1" type="ORF">C1949_17405</name>
</gene>
<reference evidence="1 2" key="1">
    <citation type="submission" date="2018-01" db="EMBL/GenBank/DDBJ databases">
        <title>Draft genome of the type strain Pseudomonas oceani DSM 100277 isolated from the deep water in Okinawa trough, northwestern Pacific Ocean.</title>
        <authorList>
            <person name="Gomila M."/>
            <person name="Mulet M."/>
            <person name="Garcia-Valdes E."/>
            <person name="Lalucat J."/>
        </authorList>
    </citation>
    <scope>NUCLEOTIDE SEQUENCE [LARGE SCALE GENOMIC DNA]</scope>
    <source>
        <strain evidence="1 2">DSM 100277</strain>
    </source>
</reference>
<keyword evidence="2" id="KW-1185">Reference proteome</keyword>
<dbReference type="InterPro" id="IPR010710">
    <property type="entry name" value="DUF1289"/>
</dbReference>
<dbReference type="EMBL" id="PPSK01000025">
    <property type="protein sequence ID" value="POB01031.1"/>
    <property type="molecule type" value="Genomic_DNA"/>
</dbReference>
<dbReference type="Proteomes" id="UP000243451">
    <property type="component" value="Unassembled WGS sequence"/>
</dbReference>
<protein>
    <submittedName>
        <fullName evidence="1">Uncharacterized protein</fullName>
    </submittedName>
</protein>
<proteinExistence type="predicted"/>
<sequence length="42" mass="4866">MGCGRLLDEILEWGKASDSRQCEIIDAARQRRIERNIAYTAR</sequence>
<organism evidence="1 2">
    <name type="scientific">Halopseudomonas oceani</name>
    <dbReference type="NCBI Taxonomy" id="1708783"/>
    <lineage>
        <taxon>Bacteria</taxon>
        <taxon>Pseudomonadati</taxon>
        <taxon>Pseudomonadota</taxon>
        <taxon>Gammaproteobacteria</taxon>
        <taxon>Pseudomonadales</taxon>
        <taxon>Pseudomonadaceae</taxon>
        <taxon>Halopseudomonas</taxon>
    </lineage>
</organism>
<accession>A0A2P4EQX9</accession>
<evidence type="ECO:0000313" key="1">
    <source>
        <dbReference type="EMBL" id="POB01031.1"/>
    </source>
</evidence>
<dbReference type="OrthoDB" id="9811423at2"/>
<evidence type="ECO:0000313" key="2">
    <source>
        <dbReference type="Proteomes" id="UP000243451"/>
    </source>
</evidence>
<dbReference type="AlphaFoldDB" id="A0A2P4EQX9"/>